<proteinExistence type="predicted"/>
<sequence>MVPTRRKDSRLVVEALVENRWLSDVDLELSLEGYTQCIRLWEEIEAVPRDDQESDKFSWIGSASGEYTSKDTYTLLCQGSFGFNMHEAVWASLAPLKCKIFAWITLRASTELWRIIEEGYSPRDPRNLTRREVVDDQLNTTAINMIHMAVTPKDRAHICSLKTAKAAWDKLDKLFLGNESIQSSRFDEVNNMADNFFVIEGESPEEMYRRLIALAVQMKDLGATFVDDHWIKQKFYNTLLPYEEVKLTSIRQNASFRTMTSDEVLSEVIALDISKKNAEDLVAHNGGRLVCKDKFKSLSKGFSKFSSKPGDAKVSITKKPRAFIICEEYSSDEGEEREEKSSNKEEEGLAAIAISTLSNSLFNSPNENLIANNSLEERLEREASNEIASLTQAHEEEQNLHMSLEASVITLEVSNNAIIYQLTKDRDHALALVGELKKGKLFLEDDHDLLLEEVATLTKDFKSLESKFALLSKSSDHPQEEAHKEKEVEGPNSCCDELVDQVASLKRHNALLLEVNSLEDEALDEYYRLSKEKVPCCNHEEEISALEKTKAKLLELNGMQEESLMEYLRMSK</sequence>
<evidence type="ECO:0000313" key="1">
    <source>
        <dbReference type="EMBL" id="KAK1663545.1"/>
    </source>
</evidence>
<keyword evidence="2" id="KW-1185">Reference proteome</keyword>
<accession>A0AAD8STA9</accession>
<protein>
    <submittedName>
        <fullName evidence="1">Uncharacterized protein</fullName>
    </submittedName>
</protein>
<organism evidence="1 2">
    <name type="scientific">Lolium multiflorum</name>
    <name type="common">Italian ryegrass</name>
    <name type="synonym">Lolium perenne subsp. multiflorum</name>
    <dbReference type="NCBI Taxonomy" id="4521"/>
    <lineage>
        <taxon>Eukaryota</taxon>
        <taxon>Viridiplantae</taxon>
        <taxon>Streptophyta</taxon>
        <taxon>Embryophyta</taxon>
        <taxon>Tracheophyta</taxon>
        <taxon>Spermatophyta</taxon>
        <taxon>Magnoliopsida</taxon>
        <taxon>Liliopsida</taxon>
        <taxon>Poales</taxon>
        <taxon>Poaceae</taxon>
        <taxon>BOP clade</taxon>
        <taxon>Pooideae</taxon>
        <taxon>Poodae</taxon>
        <taxon>Poeae</taxon>
        <taxon>Poeae Chloroplast Group 2 (Poeae type)</taxon>
        <taxon>Loliodinae</taxon>
        <taxon>Loliinae</taxon>
        <taxon>Lolium</taxon>
    </lineage>
</organism>
<gene>
    <name evidence="1" type="ORF">QYE76_051704</name>
</gene>
<dbReference type="Proteomes" id="UP001231189">
    <property type="component" value="Unassembled WGS sequence"/>
</dbReference>
<dbReference type="EMBL" id="JAUUTY010000003">
    <property type="protein sequence ID" value="KAK1663545.1"/>
    <property type="molecule type" value="Genomic_DNA"/>
</dbReference>
<reference evidence="1" key="1">
    <citation type="submission" date="2023-07" db="EMBL/GenBank/DDBJ databases">
        <title>A chromosome-level genome assembly of Lolium multiflorum.</title>
        <authorList>
            <person name="Chen Y."/>
            <person name="Copetti D."/>
            <person name="Kolliker R."/>
            <person name="Studer B."/>
        </authorList>
    </citation>
    <scope>NUCLEOTIDE SEQUENCE</scope>
    <source>
        <strain evidence="1">02402/16</strain>
        <tissue evidence="1">Leaf</tissue>
    </source>
</reference>
<evidence type="ECO:0000313" key="2">
    <source>
        <dbReference type="Proteomes" id="UP001231189"/>
    </source>
</evidence>
<comment type="caution">
    <text evidence="1">The sequence shown here is derived from an EMBL/GenBank/DDBJ whole genome shotgun (WGS) entry which is preliminary data.</text>
</comment>
<dbReference type="AlphaFoldDB" id="A0AAD8STA9"/>
<name>A0AAD8STA9_LOLMU</name>